<dbReference type="InterPro" id="IPR007844">
    <property type="entry name" value="AsmA"/>
</dbReference>
<evidence type="ECO:0000313" key="2">
    <source>
        <dbReference type="EMBL" id="BFD46835.1"/>
    </source>
</evidence>
<name>A0AAT9GAF3_9RICK</name>
<protein>
    <submittedName>
        <fullName evidence="2">AsmA-like C-terminal region-containing protein</fullName>
    </submittedName>
</protein>
<dbReference type="GO" id="GO:0090313">
    <property type="term" value="P:regulation of protein targeting to membrane"/>
    <property type="evidence" value="ECO:0007669"/>
    <property type="project" value="TreeGrafter"/>
</dbReference>
<reference evidence="2" key="1">
    <citation type="submission" date="2024-01" db="EMBL/GenBank/DDBJ databases">
        <title>Sequencing the genomes of a sandfly, Sergentomyia squamirostris, and its two endosymbionts.</title>
        <authorList>
            <person name="Itokawa K."/>
            <person name="Sanjoba C."/>
        </authorList>
    </citation>
    <scope>NUCLEOTIDE SEQUENCE</scope>
    <source>
        <strain evidence="2">RiSSQ</strain>
    </source>
</reference>
<dbReference type="PANTHER" id="PTHR30441:SF8">
    <property type="entry name" value="DUF748 DOMAIN-CONTAINING PROTEIN"/>
    <property type="match status" value="1"/>
</dbReference>
<dbReference type="Pfam" id="PF05170">
    <property type="entry name" value="AsmA"/>
    <property type="match status" value="1"/>
</dbReference>
<dbReference type="InterPro" id="IPR052894">
    <property type="entry name" value="AsmA-related"/>
</dbReference>
<proteinExistence type="predicted"/>
<accession>A0AAT9GAF3</accession>
<dbReference type="AlphaFoldDB" id="A0AAT9GAF3"/>
<evidence type="ECO:0000259" key="1">
    <source>
        <dbReference type="Pfam" id="PF05170"/>
    </source>
</evidence>
<dbReference type="GO" id="GO:0005886">
    <property type="term" value="C:plasma membrane"/>
    <property type="evidence" value="ECO:0007669"/>
    <property type="project" value="TreeGrafter"/>
</dbReference>
<sequence>MIRKVIIFTVIAISLLVCTILVEVNFVDYTSASNSLVNELKISPQNLKKIKIIKFPIPYLIIDHIKEEGKLELENIEIHFVPWSLLIFKPRISTVNIYSATICSDEQDFDIINHDRIVSSFITNGIIDINFDVENLTILNKNNQPILTLKNCSLFKNNSIANSTSFKGDGGYVGKLSGFLEKKAKQINFDLTISNNDYNFHLLETYIDSKLINGKAEYLIQNLADILHILVPDLDSLFRRFNQNEKINIKFDILPTPQLLKLENIAIESNSLVGNGSIYLNKSDDVTSTIKLYFPKIDAKSLISSSNNIKQFSNSVFGLRFLFNNKSIITDILVDQIILNNDEVLNNTKILLNLDKGVLVVNDFSSMIKSGGSFQFIGNVTQNSVRSIFDGTIYLQHNDLNSVLNTLGYQQAVSTKPTAFILSSDLKLTLIDVYLQNLMLKTDNTKVTGNITARFIGSMPHFIATIDFSSIDLNRDDYPIISPMIKFAKSLSENMKDESYLAKYIPIRTADYLGNFDITINDLLIGNNSFGKAYILANVSPGNIGISNLDIRGNSDYINLSASLLASNIKPQLTITINDGFLNINFLTPKSLLNLRNNLLNEFDVEKIELKLNCALSKIIQNDLVLQNVKLALANNNALFKIDNLEANLLSGKLKAEGNILLNPYTLNFVYALNSIDLAQLSNVLPRGLLDNYGGMSINGTLDTHGNSLKELLYELNTQSEFVVKNAKISNFSVDSLIEKINNKDYSLKYLKDDLAKSMYQGQTELNNLRGNLQLKNGIVTMKDLVFNTKYASGAASLAVNIYNLDMVLSSILSFYIADLNPNLNNSSNQNTPINLTIKTSGTILDTIKTSDETELRKALENRRKSTN</sequence>
<gene>
    <name evidence="2" type="ORF">DMENIID0002_14810</name>
</gene>
<dbReference type="PANTHER" id="PTHR30441">
    <property type="entry name" value="DUF748 DOMAIN-CONTAINING PROTEIN"/>
    <property type="match status" value="1"/>
</dbReference>
<organism evidence="2">
    <name type="scientific">Candidatus Tisiphia endosymbiont of Sergentomyia squamirostris</name>
    <dbReference type="NCBI Taxonomy" id="3113639"/>
    <lineage>
        <taxon>Bacteria</taxon>
        <taxon>Pseudomonadati</taxon>
        <taxon>Pseudomonadota</taxon>
        <taxon>Alphaproteobacteria</taxon>
        <taxon>Rickettsiales</taxon>
        <taxon>Rickettsiaceae</taxon>
        <taxon>Rickettsieae</taxon>
        <taxon>Candidatus Tisiphia</taxon>
    </lineage>
</organism>
<feature type="domain" description="AsmA" evidence="1">
    <location>
        <begin position="606"/>
        <end position="784"/>
    </location>
</feature>
<dbReference type="EMBL" id="AP029170">
    <property type="protein sequence ID" value="BFD46835.1"/>
    <property type="molecule type" value="Genomic_DNA"/>
</dbReference>